<comment type="caution">
    <text evidence="1">The sequence shown here is derived from an EMBL/GenBank/DDBJ whole genome shotgun (WGS) entry which is preliminary data.</text>
</comment>
<evidence type="ECO:0000313" key="1">
    <source>
        <dbReference type="EMBL" id="TWU58694.1"/>
    </source>
</evidence>
<sequence>MSVKTSKKFRFSIALILFLVACVAGLLGGYRLGFDQGYASGNAKWEAEQPYPMAHPVGDLLRQTAIDPTKNIDSPDLGWESLIRVIQTTVAPQEWDLLGGPCTVATAPFAESLVVNATSDTHQAIANLLTDLETLKPAIAKEQEVLRQQRAAAAAYRAEQMATLSERIGHPVEAIQSRFNLNGEWNVAVAPSKIVTLSYRFQMEGALSIESLIDSKSPAIDTWYMVAAGSLVMNGKAYIAATTQLGELVLADPQNIENGVLQIATPAKSP</sequence>
<protein>
    <submittedName>
        <fullName evidence="1">Uncharacterized protein</fullName>
    </submittedName>
</protein>
<dbReference type="EMBL" id="SJPW01000002">
    <property type="protein sequence ID" value="TWU58694.1"/>
    <property type="molecule type" value="Genomic_DNA"/>
</dbReference>
<dbReference type="Proteomes" id="UP000318288">
    <property type="component" value="Unassembled WGS sequence"/>
</dbReference>
<dbReference type="RefSeq" id="WP_146455767.1">
    <property type="nucleotide sequence ID" value="NZ_SJPW01000002.1"/>
</dbReference>
<gene>
    <name evidence="1" type="ORF">Poly51_14730</name>
</gene>
<reference evidence="1 2" key="1">
    <citation type="submission" date="2019-02" db="EMBL/GenBank/DDBJ databases">
        <title>Deep-cultivation of Planctomycetes and their phenomic and genomic characterization uncovers novel biology.</title>
        <authorList>
            <person name="Wiegand S."/>
            <person name="Jogler M."/>
            <person name="Boedeker C."/>
            <person name="Pinto D."/>
            <person name="Vollmers J."/>
            <person name="Rivas-Marin E."/>
            <person name="Kohn T."/>
            <person name="Peeters S.H."/>
            <person name="Heuer A."/>
            <person name="Rast P."/>
            <person name="Oberbeckmann S."/>
            <person name="Bunk B."/>
            <person name="Jeske O."/>
            <person name="Meyerdierks A."/>
            <person name="Storesund J.E."/>
            <person name="Kallscheuer N."/>
            <person name="Luecker S."/>
            <person name="Lage O.M."/>
            <person name="Pohl T."/>
            <person name="Merkel B.J."/>
            <person name="Hornburger P."/>
            <person name="Mueller R.-W."/>
            <person name="Bruemmer F."/>
            <person name="Labrenz M."/>
            <person name="Spormann A.M."/>
            <person name="Op Den Camp H."/>
            <person name="Overmann J."/>
            <person name="Amann R."/>
            <person name="Jetten M.S.M."/>
            <person name="Mascher T."/>
            <person name="Medema M.H."/>
            <person name="Devos D.P."/>
            <person name="Kaster A.-K."/>
            <person name="Ovreas L."/>
            <person name="Rohde M."/>
            <person name="Galperin M.Y."/>
            <person name="Jogler C."/>
        </authorList>
    </citation>
    <scope>NUCLEOTIDE SEQUENCE [LARGE SCALE GENOMIC DNA]</scope>
    <source>
        <strain evidence="1 2">Poly51</strain>
    </source>
</reference>
<dbReference type="AlphaFoldDB" id="A0A5C6FES5"/>
<proteinExistence type="predicted"/>
<dbReference type="PROSITE" id="PS51257">
    <property type="entry name" value="PROKAR_LIPOPROTEIN"/>
    <property type="match status" value="1"/>
</dbReference>
<organism evidence="1 2">
    <name type="scientific">Rubripirellula tenax</name>
    <dbReference type="NCBI Taxonomy" id="2528015"/>
    <lineage>
        <taxon>Bacteria</taxon>
        <taxon>Pseudomonadati</taxon>
        <taxon>Planctomycetota</taxon>
        <taxon>Planctomycetia</taxon>
        <taxon>Pirellulales</taxon>
        <taxon>Pirellulaceae</taxon>
        <taxon>Rubripirellula</taxon>
    </lineage>
</organism>
<evidence type="ECO:0000313" key="2">
    <source>
        <dbReference type="Proteomes" id="UP000318288"/>
    </source>
</evidence>
<keyword evidence="2" id="KW-1185">Reference proteome</keyword>
<name>A0A5C6FES5_9BACT</name>
<accession>A0A5C6FES5</accession>
<dbReference type="OrthoDB" id="255157at2"/>